<evidence type="ECO:0000256" key="2">
    <source>
        <dbReference type="ARBA" id="ARBA00012825"/>
    </source>
</evidence>
<gene>
    <name evidence="13" type="ORF">WJX75_002261</name>
</gene>
<evidence type="ECO:0000313" key="14">
    <source>
        <dbReference type="Proteomes" id="UP001491310"/>
    </source>
</evidence>
<dbReference type="InterPro" id="IPR011771">
    <property type="entry name" value="BchH"/>
</dbReference>
<comment type="pathway">
    <text evidence="8">Porphyrin-containing compound metabolism.</text>
</comment>
<evidence type="ECO:0000259" key="12">
    <source>
        <dbReference type="Pfam" id="PF11965"/>
    </source>
</evidence>
<keyword evidence="5" id="KW-0547">Nucleotide-binding</keyword>
<dbReference type="CDD" id="cd10150">
    <property type="entry name" value="CobN_like"/>
    <property type="match status" value="1"/>
</dbReference>
<evidence type="ECO:0000256" key="9">
    <source>
        <dbReference type="ARBA" id="ARBA00048693"/>
    </source>
</evidence>
<dbReference type="PANTHER" id="PTHR44119:SF1">
    <property type="entry name" value="MAGNESIUM-CHELATASE SUBUNIT CHLH, CHLOROPLASTIC"/>
    <property type="match status" value="1"/>
</dbReference>
<dbReference type="Pfam" id="PF02514">
    <property type="entry name" value="CobN-Mg_chel"/>
    <property type="match status" value="1"/>
</dbReference>
<evidence type="ECO:0000313" key="13">
    <source>
        <dbReference type="EMBL" id="KAK9915657.1"/>
    </source>
</evidence>
<keyword evidence="7" id="KW-0149">Chlorophyll biosynthesis</keyword>
<accession>A0ABR2YVI6</accession>
<evidence type="ECO:0000259" key="11">
    <source>
        <dbReference type="Pfam" id="PF02514"/>
    </source>
</evidence>
<comment type="similarity">
    <text evidence="1">Belongs to the Mg-chelatase subunit H family.</text>
</comment>
<dbReference type="EC" id="6.6.1.1" evidence="2"/>
<dbReference type="Pfam" id="PF11965">
    <property type="entry name" value="DUF3479"/>
    <property type="match status" value="1"/>
</dbReference>
<evidence type="ECO:0000256" key="6">
    <source>
        <dbReference type="ARBA" id="ARBA00022840"/>
    </source>
</evidence>
<keyword evidence="14" id="KW-1185">Reference proteome</keyword>
<feature type="domain" description="CobN/magnesium chelatase" evidence="11">
    <location>
        <begin position="175"/>
        <end position="1309"/>
    </location>
</feature>
<keyword evidence="3" id="KW-0602">Photosynthesis</keyword>
<evidence type="ECO:0000256" key="10">
    <source>
        <dbReference type="SAM" id="MobiDB-lite"/>
    </source>
</evidence>
<keyword evidence="6" id="KW-0067">ATP-binding</keyword>
<comment type="catalytic activity">
    <reaction evidence="9">
        <text>protoporphyrin IX + Mg(2+) + ATP + H2O = Mg-protoporphyrin IX + ADP + phosphate + 3 H(+)</text>
        <dbReference type="Rhea" id="RHEA:13961"/>
        <dbReference type="ChEBI" id="CHEBI:15377"/>
        <dbReference type="ChEBI" id="CHEBI:15378"/>
        <dbReference type="ChEBI" id="CHEBI:18420"/>
        <dbReference type="ChEBI" id="CHEBI:30616"/>
        <dbReference type="ChEBI" id="CHEBI:43474"/>
        <dbReference type="ChEBI" id="CHEBI:57306"/>
        <dbReference type="ChEBI" id="CHEBI:60492"/>
        <dbReference type="ChEBI" id="CHEBI:456216"/>
        <dbReference type="EC" id="6.6.1.1"/>
    </reaction>
</comment>
<dbReference type="Proteomes" id="UP001491310">
    <property type="component" value="Unassembled WGS sequence"/>
</dbReference>
<evidence type="ECO:0000256" key="4">
    <source>
        <dbReference type="ARBA" id="ARBA00022598"/>
    </source>
</evidence>
<evidence type="ECO:0000256" key="1">
    <source>
        <dbReference type="ARBA" id="ARBA00010851"/>
    </source>
</evidence>
<organism evidence="13 14">
    <name type="scientific">Coccomyxa subellipsoidea</name>
    <dbReference type="NCBI Taxonomy" id="248742"/>
    <lineage>
        <taxon>Eukaryota</taxon>
        <taxon>Viridiplantae</taxon>
        <taxon>Chlorophyta</taxon>
        <taxon>core chlorophytes</taxon>
        <taxon>Trebouxiophyceae</taxon>
        <taxon>Trebouxiophyceae incertae sedis</taxon>
        <taxon>Coccomyxaceae</taxon>
        <taxon>Coccomyxa</taxon>
    </lineage>
</organism>
<dbReference type="InterPro" id="IPR022571">
    <property type="entry name" value="Mg_chelatase_H_N"/>
</dbReference>
<comment type="caution">
    <text evidence="13">The sequence shown here is derived from an EMBL/GenBank/DDBJ whole genome shotgun (WGS) entry which is preliminary data.</text>
</comment>
<dbReference type="InterPro" id="IPR003672">
    <property type="entry name" value="CobN/Mg_chltase"/>
</dbReference>
<sequence>MQKVWVEWICLQSQRRALENWAGPFRRQHQLSLQQSRKQIQRDEDDGESVQSGVQGLNRDCRIVLISGFESFNVDLYRKAARRVARECPGIPIRLVFESALELMGTTQLGGFKMDPSGKSKGPPPAVKKVLSLFGSGREEDRMVGYLSFLKIGPKLLKFLPGQKVRDLRNWLTIYSYWNQGGQDNVATMLLYLVDQYLGRTGISPQPVQETPPTGCLHPDYDGYFGSPSEYLTWYAKHGALRDRPEAPTVAVLLYRKHVITQQGYIAQLVRCFEEDGVRPVPIFINGIEAHTVVRDLLTTDHEQRLKAQGQPGPASSLKKDAARVDAIVSTIGFPLVGGPAGTMEGGRQADVAKSILTAKNVPYVVAAPLLIQDLASWTRDGIAGLQSVVLYSLPELDGAVDTVPLGGLVGDNIFLVPERVKRLSARLRKWVHLRRTPPQERKVALLLYGFPPGVGATGTAALLNVPKSLERMLEQLQEQGYDLGEDVANGAKIDGEAIVNALRLQEDQRSISKGAAGIKQAGAGEAEEFGGHASAADISPKRLKELLTYPASWGPTEWGPISFLPSHDLLVANMERQWGNLDKYRGLGTSAKGNFVVGGLQLGNVWIGVQPALGVEGDPMRLLFERDLTPHPQYAAFYKWLQHDYTADAVLHFGMHGTVEWLPGAPLGNSGFSWSDVLLGNLPNVYVYAANNPSESIIAKRRGYGTIVSHNVPPYGRAGLYKQLAELKALVAEYREDPAKNAALKAPIVDNLMASGLQEDCPFRASSGGGDSKAEYLTAESVEEVDTESFAEYAGRINQYLQVVEGRLFSEGLHVLGQPPGPDQMRQYLSAYFGEGLPEAAVDAVVDAGDRGIEAVRQQLERTYSQTSVHAPGEASTSGAELRERLEEGLRIAGLLRRNTEEMSGVMRALNGEYILPEAGGDLLRDGAGVLPTGRNIHALDPYRMPSQAALERGSAVARDILEGHREANGGAWPETVAVNLWGLDAIKTKGESVAVALCMVGARPVREGTGRIARFELVPLAEMGGQPRVDVLCNMSGIFRDSFQNVVELLDDLFQRAAAADEPPEQNFIRKHVLSMGGTGVTNPAARLFSNPAGDYGSMVNERVGAGNWESGQELGDTWASRNAFSYGRGNERGTARPEVLQSLLKTTDRVVQEIDSVEYGLTDIQEYYANTGALKQAAETARGGKKVGCSIVETFSKSTKPRELEEVLRLEYRSKLLNPKWAEAMANQGSGGAFEISQRMTAMVGWGATANFTEDWTWDQAAATYALDPAMAEKLRKNNPQAFANVVRRMMEASGRGMWNASEETLTQLRSILNDIEDELEGVK</sequence>
<dbReference type="PANTHER" id="PTHR44119">
    <property type="entry name" value="MAGNESIUM-CHELATASE SUBUNIT CHLH, CHLOROPLASTIC"/>
    <property type="match status" value="1"/>
</dbReference>
<evidence type="ECO:0000256" key="8">
    <source>
        <dbReference type="ARBA" id="ARBA00023444"/>
    </source>
</evidence>
<dbReference type="EMBL" id="JALJOT010000004">
    <property type="protein sequence ID" value="KAK9915657.1"/>
    <property type="molecule type" value="Genomic_DNA"/>
</dbReference>
<protein>
    <recommendedName>
        <fullName evidence="2">magnesium chelatase</fullName>
        <ecNumber evidence="2">6.6.1.1</ecNumber>
    </recommendedName>
</protein>
<name>A0ABR2YVI6_9CHLO</name>
<keyword evidence="4" id="KW-0436">Ligase</keyword>
<evidence type="ECO:0000256" key="5">
    <source>
        <dbReference type="ARBA" id="ARBA00022741"/>
    </source>
</evidence>
<proteinExistence type="inferred from homology"/>
<feature type="region of interest" description="Disordered" evidence="10">
    <location>
        <begin position="33"/>
        <end position="53"/>
    </location>
</feature>
<evidence type="ECO:0000256" key="7">
    <source>
        <dbReference type="ARBA" id="ARBA00023171"/>
    </source>
</evidence>
<feature type="domain" description="Magnesium chelatase subunit H N-terminal" evidence="12">
    <location>
        <begin position="91"/>
        <end position="172"/>
    </location>
</feature>
<dbReference type="NCBIfam" id="TIGR02025">
    <property type="entry name" value="BchH"/>
    <property type="match status" value="1"/>
</dbReference>
<reference evidence="13 14" key="1">
    <citation type="journal article" date="2024" name="Nat. Commun.">
        <title>Phylogenomics reveals the evolutionary origins of lichenization in chlorophyte algae.</title>
        <authorList>
            <person name="Puginier C."/>
            <person name="Libourel C."/>
            <person name="Otte J."/>
            <person name="Skaloud P."/>
            <person name="Haon M."/>
            <person name="Grisel S."/>
            <person name="Petersen M."/>
            <person name="Berrin J.G."/>
            <person name="Delaux P.M."/>
            <person name="Dal Grande F."/>
            <person name="Keller J."/>
        </authorList>
    </citation>
    <scope>NUCLEOTIDE SEQUENCE [LARGE SCALE GENOMIC DNA]</scope>
    <source>
        <strain evidence="13 14">SAG 216-7</strain>
    </source>
</reference>
<evidence type="ECO:0000256" key="3">
    <source>
        <dbReference type="ARBA" id="ARBA00022531"/>
    </source>
</evidence>